<gene>
    <name evidence="6" type="ORF">HNR59_002917</name>
</gene>
<dbReference type="InterPro" id="IPR005119">
    <property type="entry name" value="LysR_subst-bd"/>
</dbReference>
<accession>A0A7W9S5T5</accession>
<dbReference type="Pfam" id="PF03466">
    <property type="entry name" value="LysR_substrate"/>
    <property type="match status" value="1"/>
</dbReference>
<dbReference type="AlphaFoldDB" id="A0A7W9S5T5"/>
<dbReference type="Gene3D" id="3.40.190.290">
    <property type="match status" value="1"/>
</dbReference>
<protein>
    <submittedName>
        <fullName evidence="6">DNA-binding transcriptional LysR family regulator</fullName>
    </submittedName>
</protein>
<dbReference type="InterPro" id="IPR036390">
    <property type="entry name" value="WH_DNA-bd_sf"/>
</dbReference>
<feature type="domain" description="HTH lysR-type" evidence="5">
    <location>
        <begin position="16"/>
        <end position="72"/>
    </location>
</feature>
<comment type="similarity">
    <text evidence="1">Belongs to the LysR transcriptional regulatory family.</text>
</comment>
<dbReference type="RefSeq" id="WP_183831730.1">
    <property type="nucleotide sequence ID" value="NZ_JACHEU010000002.1"/>
</dbReference>
<proteinExistence type="inferred from homology"/>
<dbReference type="PANTHER" id="PTHR30126">
    <property type="entry name" value="HTH-TYPE TRANSCRIPTIONAL REGULATOR"/>
    <property type="match status" value="1"/>
</dbReference>
<organism evidence="6 7">
    <name type="scientific">Aquamicrobium lusatiense</name>
    <dbReference type="NCBI Taxonomy" id="89772"/>
    <lineage>
        <taxon>Bacteria</taxon>
        <taxon>Pseudomonadati</taxon>
        <taxon>Pseudomonadota</taxon>
        <taxon>Alphaproteobacteria</taxon>
        <taxon>Hyphomicrobiales</taxon>
        <taxon>Phyllobacteriaceae</taxon>
        <taxon>Aquamicrobium</taxon>
    </lineage>
</organism>
<dbReference type="GO" id="GO:0000976">
    <property type="term" value="F:transcription cis-regulatory region binding"/>
    <property type="evidence" value="ECO:0007669"/>
    <property type="project" value="TreeGrafter"/>
</dbReference>
<dbReference type="GO" id="GO:0003700">
    <property type="term" value="F:DNA-binding transcription factor activity"/>
    <property type="evidence" value="ECO:0007669"/>
    <property type="project" value="InterPro"/>
</dbReference>
<evidence type="ECO:0000256" key="4">
    <source>
        <dbReference type="ARBA" id="ARBA00023163"/>
    </source>
</evidence>
<dbReference type="Gene3D" id="1.10.10.10">
    <property type="entry name" value="Winged helix-like DNA-binding domain superfamily/Winged helix DNA-binding domain"/>
    <property type="match status" value="1"/>
</dbReference>
<keyword evidence="7" id="KW-1185">Reference proteome</keyword>
<keyword evidence="4" id="KW-0804">Transcription</keyword>
<keyword evidence="3 6" id="KW-0238">DNA-binding</keyword>
<dbReference type="CDD" id="cd05466">
    <property type="entry name" value="PBP2_LTTR_substrate"/>
    <property type="match status" value="1"/>
</dbReference>
<evidence type="ECO:0000256" key="1">
    <source>
        <dbReference type="ARBA" id="ARBA00009437"/>
    </source>
</evidence>
<evidence type="ECO:0000256" key="2">
    <source>
        <dbReference type="ARBA" id="ARBA00023015"/>
    </source>
</evidence>
<evidence type="ECO:0000313" key="6">
    <source>
        <dbReference type="EMBL" id="MBB6013528.1"/>
    </source>
</evidence>
<dbReference type="PANTHER" id="PTHR30126:SF98">
    <property type="entry name" value="HTH-TYPE TRANSCRIPTIONAL ACTIVATOR BAUR"/>
    <property type="match status" value="1"/>
</dbReference>
<evidence type="ECO:0000256" key="3">
    <source>
        <dbReference type="ARBA" id="ARBA00023125"/>
    </source>
</evidence>
<dbReference type="PROSITE" id="PS50931">
    <property type="entry name" value="HTH_LYSR"/>
    <property type="match status" value="1"/>
</dbReference>
<dbReference type="SUPFAM" id="SSF46785">
    <property type="entry name" value="Winged helix' DNA-binding domain"/>
    <property type="match status" value="1"/>
</dbReference>
<sequence length="320" mass="35124">MTPLSKPFRGNLSDADIASLREFVEIVEAGGITAAQARLGKGKSAISLGLSRLEGRLAMRLCERGRSGFRLTEQGQMVHSAAVQLLGEIGRFNDFIGAATQKLEDKVTLFVDDSFLFEFGEPMSRAIGRISDRYPGLRLTIRMSSPDHIYASVLEGVADLGFTALSRHTDALAATPVCTEWMGIFCGRQHPLFDMDDAMITPAELRRHSFVATEVTQEEAYSEFVRGLMIRATAPTILSRMLLVLSSRYLGVVPISFAQHWVEKGDIRELRAEGSRTANTCYLIHRRARPLGLGGTIFRNMLIDELALAGATTGTVPDES</sequence>
<dbReference type="InterPro" id="IPR036388">
    <property type="entry name" value="WH-like_DNA-bd_sf"/>
</dbReference>
<dbReference type="InterPro" id="IPR000847">
    <property type="entry name" value="LysR_HTH_N"/>
</dbReference>
<dbReference type="Pfam" id="PF00126">
    <property type="entry name" value="HTH_1"/>
    <property type="match status" value="1"/>
</dbReference>
<name>A0A7W9S5T5_9HYPH</name>
<comment type="caution">
    <text evidence="6">The sequence shown here is derived from an EMBL/GenBank/DDBJ whole genome shotgun (WGS) entry which is preliminary data.</text>
</comment>
<evidence type="ECO:0000313" key="7">
    <source>
        <dbReference type="Proteomes" id="UP000533306"/>
    </source>
</evidence>
<reference evidence="6 7" key="1">
    <citation type="submission" date="2020-08" db="EMBL/GenBank/DDBJ databases">
        <title>Genomic Encyclopedia of Type Strains, Phase IV (KMG-IV): sequencing the most valuable type-strain genomes for metagenomic binning, comparative biology and taxonomic classification.</title>
        <authorList>
            <person name="Goeker M."/>
        </authorList>
    </citation>
    <scope>NUCLEOTIDE SEQUENCE [LARGE SCALE GENOMIC DNA]</scope>
    <source>
        <strain evidence="6 7">DSM 11099</strain>
    </source>
</reference>
<keyword evidence="2" id="KW-0805">Transcription regulation</keyword>
<dbReference type="EMBL" id="JACHEU010000002">
    <property type="protein sequence ID" value="MBB6013528.1"/>
    <property type="molecule type" value="Genomic_DNA"/>
</dbReference>
<evidence type="ECO:0000259" key="5">
    <source>
        <dbReference type="PROSITE" id="PS50931"/>
    </source>
</evidence>
<dbReference type="Proteomes" id="UP000533306">
    <property type="component" value="Unassembled WGS sequence"/>
</dbReference>
<dbReference type="SUPFAM" id="SSF53850">
    <property type="entry name" value="Periplasmic binding protein-like II"/>
    <property type="match status" value="1"/>
</dbReference>